<gene>
    <name evidence="5" type="ORF">G3T16_15540</name>
</gene>
<evidence type="ECO:0000256" key="1">
    <source>
        <dbReference type="ARBA" id="ARBA00006964"/>
    </source>
</evidence>
<dbReference type="InterPro" id="IPR002678">
    <property type="entry name" value="DUF34/NIF3"/>
</dbReference>
<dbReference type="NCBIfam" id="TIGR00486">
    <property type="entry name" value="YbgI_SA1388"/>
    <property type="match status" value="1"/>
</dbReference>
<feature type="binding site" evidence="4">
    <location>
        <position position="221"/>
    </location>
    <ligand>
        <name>a divalent metal cation</name>
        <dbReference type="ChEBI" id="CHEBI:60240"/>
        <label>1</label>
    </ligand>
</feature>
<reference evidence="5 6" key="1">
    <citation type="submission" date="2020-02" db="EMBL/GenBank/DDBJ databases">
        <title>Genome sequencing for Kineobactrum sp. M2.</title>
        <authorList>
            <person name="Park S.-J."/>
        </authorList>
    </citation>
    <scope>NUCLEOTIDE SEQUENCE [LARGE SCALE GENOMIC DNA]</scope>
    <source>
        <strain evidence="5 6">M2</strain>
    </source>
</reference>
<dbReference type="GO" id="GO:0046872">
    <property type="term" value="F:metal ion binding"/>
    <property type="evidence" value="ECO:0007669"/>
    <property type="project" value="UniProtKB-KW"/>
</dbReference>
<keyword evidence="6" id="KW-1185">Reference proteome</keyword>
<feature type="binding site" evidence="4">
    <location>
        <position position="103"/>
    </location>
    <ligand>
        <name>a divalent metal cation</name>
        <dbReference type="ChEBI" id="CHEBI:60240"/>
        <label>1</label>
    </ligand>
</feature>
<name>A0A6C0U6M0_9GAMM</name>
<dbReference type="InterPro" id="IPR036069">
    <property type="entry name" value="DUF34/NIF3_sf"/>
</dbReference>
<organism evidence="5 6">
    <name type="scientific">Kineobactrum salinum</name>
    <dbReference type="NCBI Taxonomy" id="2708301"/>
    <lineage>
        <taxon>Bacteria</taxon>
        <taxon>Pseudomonadati</taxon>
        <taxon>Pseudomonadota</taxon>
        <taxon>Gammaproteobacteria</taxon>
        <taxon>Cellvibrionales</taxon>
        <taxon>Halieaceae</taxon>
        <taxon>Kineobactrum</taxon>
    </lineage>
</organism>
<proteinExistence type="inferred from homology"/>
<dbReference type="PANTHER" id="PTHR13799">
    <property type="entry name" value="NGG1 INTERACTING FACTOR 3"/>
    <property type="match status" value="1"/>
</dbReference>
<evidence type="ECO:0000313" key="6">
    <source>
        <dbReference type="Proteomes" id="UP000477680"/>
    </source>
</evidence>
<evidence type="ECO:0000313" key="5">
    <source>
        <dbReference type="EMBL" id="QIB66597.1"/>
    </source>
</evidence>
<protein>
    <recommendedName>
        <fullName evidence="2">GTP cyclohydrolase 1 type 2 homolog</fullName>
    </recommendedName>
</protein>
<evidence type="ECO:0000256" key="4">
    <source>
        <dbReference type="PIRSR" id="PIRSR602678-1"/>
    </source>
</evidence>
<sequence>MPVARDSLLHYLDETLQTQIFQDYCPNGLQVEGRDRISRLVTGVTACQALLDAAVDWQADAVLVHHGYFWRGEPAPLVGLKRRRLATLLRHDINLLAYHLPLDAHPEYGNNACLGRLLGIEQQLPLHPSRADNVGNIGSLAQPLPAAELVARLAQLTGRAPLHIGDGAQPVQRIAWCTGAAQSMIEAAVAAGADLYLTGEVSEPTVHVARESGIHFVAAGHHATERYGVQALGQHLADRYALEHRFIDIDNPV</sequence>
<feature type="binding site" evidence="4">
    <location>
        <position position="225"/>
    </location>
    <ligand>
        <name>a divalent metal cation</name>
        <dbReference type="ChEBI" id="CHEBI:60240"/>
        <label>1</label>
    </ligand>
</feature>
<dbReference type="FunFam" id="3.40.1390.30:FF:000002">
    <property type="entry name" value="Nif3-like dinuclear metal center protein"/>
    <property type="match status" value="1"/>
</dbReference>
<dbReference type="RefSeq" id="WP_163496031.1">
    <property type="nucleotide sequence ID" value="NZ_CP048711.1"/>
</dbReference>
<dbReference type="Gene3D" id="3.40.1390.30">
    <property type="entry name" value="NIF3 (NGG1p interacting factor 3)-like"/>
    <property type="match status" value="2"/>
</dbReference>
<dbReference type="KEGG" id="kim:G3T16_15540"/>
<dbReference type="PANTHER" id="PTHR13799:SF14">
    <property type="entry name" value="GTP CYCLOHYDROLASE 1 TYPE 2 HOMOLOG"/>
    <property type="match status" value="1"/>
</dbReference>
<dbReference type="AlphaFoldDB" id="A0A6C0U6M0"/>
<evidence type="ECO:0000256" key="2">
    <source>
        <dbReference type="ARBA" id="ARBA00022112"/>
    </source>
</evidence>
<feature type="binding site" evidence="4">
    <location>
        <position position="65"/>
    </location>
    <ligand>
        <name>a divalent metal cation</name>
        <dbReference type="ChEBI" id="CHEBI:60240"/>
        <label>1</label>
    </ligand>
</feature>
<evidence type="ECO:0000256" key="3">
    <source>
        <dbReference type="ARBA" id="ARBA00022723"/>
    </source>
</evidence>
<dbReference type="GO" id="GO:0005737">
    <property type="term" value="C:cytoplasm"/>
    <property type="evidence" value="ECO:0007669"/>
    <property type="project" value="TreeGrafter"/>
</dbReference>
<dbReference type="EMBL" id="CP048711">
    <property type="protein sequence ID" value="QIB66597.1"/>
    <property type="molecule type" value="Genomic_DNA"/>
</dbReference>
<dbReference type="Pfam" id="PF01784">
    <property type="entry name" value="DUF34_NIF3"/>
    <property type="match status" value="1"/>
</dbReference>
<comment type="similarity">
    <text evidence="1">Belongs to the GTP cyclohydrolase I type 2/NIF3 family.</text>
</comment>
<feature type="binding site" evidence="4">
    <location>
        <position position="66"/>
    </location>
    <ligand>
        <name>a divalent metal cation</name>
        <dbReference type="ChEBI" id="CHEBI:60240"/>
        <label>1</label>
    </ligand>
</feature>
<accession>A0A6C0U6M0</accession>
<keyword evidence="3 4" id="KW-0479">Metal-binding</keyword>
<dbReference type="Proteomes" id="UP000477680">
    <property type="component" value="Chromosome"/>
</dbReference>
<dbReference type="SUPFAM" id="SSF102705">
    <property type="entry name" value="NIF3 (NGG1p interacting factor 3)-like"/>
    <property type="match status" value="1"/>
</dbReference>